<dbReference type="EMBL" id="AP011758">
    <property type="protein sequence ID" value="BAL56799.1"/>
    <property type="molecule type" value="Genomic_DNA"/>
</dbReference>
<dbReference type="Gene3D" id="2.60.40.3500">
    <property type="match status" value="1"/>
</dbReference>
<evidence type="ECO:0000313" key="9">
    <source>
        <dbReference type="EMBL" id="BAL56799.1"/>
    </source>
</evidence>
<feature type="domain" description="Secretin/TonB short N-terminal" evidence="8">
    <location>
        <begin position="375"/>
        <end position="423"/>
    </location>
</feature>
<dbReference type="Pfam" id="PF07660">
    <property type="entry name" value="STN"/>
    <property type="match status" value="1"/>
</dbReference>
<dbReference type="PANTHER" id="PTHR30604">
    <property type="entry name" value="PROTEIN TRANSPORT PROTEIN HOFQ"/>
    <property type="match status" value="1"/>
</dbReference>
<dbReference type="InterPro" id="IPR001775">
    <property type="entry name" value="GspD/PilQ"/>
</dbReference>
<evidence type="ECO:0000256" key="4">
    <source>
        <dbReference type="ARBA" id="ARBA00022927"/>
    </source>
</evidence>
<sequence length="759" mass="80231">MKPTETRRVLASLAVMLLVVSGVGAQEEVSILGMAWTPTPAPALVVSASGPLSYREVAGEGGVWTLEFPAARLSQPVESLAEPHAGLKRATLAASDSGTVSLVLELAPGVHPLVRALPAGVEVRLGGGEKLAAARRGEVEIVPVVEGETVTVLVKGLGPVAGKAFALDNPPRVAVDIPGVLPAKARRVYPVGAAGVQRVRVAQFAVQPEPVVRVAIDLDSPKNYAVESTAEGLAVRLAAGEAAVASSAAPLPEVVTPVEVREEPAPPSPGNVAEAKAEPVPPAPAATADVATEPPVAVAPTQKVETSVPKPPVDSPYASTPKAMVEQAAPTPMAAAGTKEVETQERQFTGEPISLELKDADIKDVLRSFAKITGLNIVVDPDVTGSVTVNLENVPWDQCLDIILRINRLDYVIENNVLRVARMERLTQEKQALAAYQKQAEAARPMKTVTKVLSYARAEDVKAILTAEKFIVSERGSVVVDPRSNMLIIRDLADRLEGILNLIDELDHPNPQVLIEARIVETTRRFSHALGLQWGFTGVADAEHGTTTGWRFPNSGTVDGRVGLGIQGPTATIGFSFADILNAFNLDFVLQAAESNGLAKVVSAPKVMAQDNEAAKIESGVQIPIASTVTQGNVTTTTVTFKDATIKLEVTPHITAEGTVQLNIKLDKTEVLEGVNIIAIGTQLAGAPLSVRKAETKVLVRDGGTTVIGGVYKMTQNEQKNQVPGLSKIPVVGNLFKQRQTSEQNDELLIFLTPRIVKY</sequence>
<evidence type="ECO:0000259" key="8">
    <source>
        <dbReference type="SMART" id="SM00965"/>
    </source>
</evidence>
<evidence type="ECO:0000256" key="2">
    <source>
        <dbReference type="ARBA" id="ARBA00022448"/>
    </source>
</evidence>
<keyword evidence="2" id="KW-0813">Transport</keyword>
<dbReference type="Pfam" id="PF03958">
    <property type="entry name" value="Secretin_N"/>
    <property type="match status" value="1"/>
</dbReference>
<dbReference type="NCBIfam" id="TIGR02515">
    <property type="entry name" value="IV_pilus_PilQ"/>
    <property type="match status" value="1"/>
</dbReference>
<dbReference type="InterPro" id="IPR051808">
    <property type="entry name" value="Type_IV_pilus_biogenesis"/>
</dbReference>
<dbReference type="Gene3D" id="3.30.1370.120">
    <property type="match status" value="1"/>
</dbReference>
<gene>
    <name evidence="9" type="ORF">HGMM_F42G09C25</name>
</gene>
<dbReference type="SMART" id="SM00965">
    <property type="entry name" value="STN"/>
    <property type="match status" value="1"/>
</dbReference>
<name>H5SKW3_9ZZZZ</name>
<keyword evidence="3" id="KW-0732">Signal</keyword>
<dbReference type="InterPro" id="IPR011662">
    <property type="entry name" value="Secretin/TonB_short_N"/>
</dbReference>
<dbReference type="Pfam" id="PF11741">
    <property type="entry name" value="AMIN"/>
    <property type="match status" value="1"/>
</dbReference>
<keyword evidence="5" id="KW-0472">Membrane</keyword>
<accession>H5SKW3</accession>
<proteinExistence type="predicted"/>
<protein>
    <submittedName>
        <fullName evidence="9">Type II and III secretion system protein</fullName>
    </submittedName>
</protein>
<dbReference type="InterPro" id="IPR004846">
    <property type="entry name" value="T2SS/T3SS_dom"/>
</dbReference>
<comment type="subcellular location">
    <subcellularLocation>
        <location evidence="1">Membrane</location>
    </subcellularLocation>
</comment>
<reference evidence="9" key="1">
    <citation type="journal article" date="2005" name="Environ. Microbiol.">
        <title>Genetic and functional properties of uncultivated thermophilic crenarchaeotes from a subsurface gold mine as revealed by analysis of genome fragments.</title>
        <authorList>
            <person name="Nunoura T."/>
            <person name="Hirayama H."/>
            <person name="Takami H."/>
            <person name="Oida H."/>
            <person name="Nishi S."/>
            <person name="Shimamura S."/>
            <person name="Suzuki Y."/>
            <person name="Inagaki F."/>
            <person name="Takai K."/>
            <person name="Nealson K.H."/>
            <person name="Horikoshi K."/>
        </authorList>
    </citation>
    <scope>NUCLEOTIDE SEQUENCE</scope>
</reference>
<evidence type="ECO:0000256" key="5">
    <source>
        <dbReference type="ARBA" id="ARBA00023136"/>
    </source>
</evidence>
<dbReference type="Gene3D" id="3.30.1370.130">
    <property type="match status" value="1"/>
</dbReference>
<dbReference type="InterPro" id="IPR013355">
    <property type="entry name" value="Pilus_4_PilQ"/>
</dbReference>
<dbReference type="InterPro" id="IPR038591">
    <property type="entry name" value="NolW-like_sf"/>
</dbReference>
<dbReference type="Pfam" id="PF00263">
    <property type="entry name" value="Secretin"/>
    <property type="match status" value="1"/>
</dbReference>
<organism evidence="9">
    <name type="scientific">uncultured prokaryote</name>
    <dbReference type="NCBI Taxonomy" id="198431"/>
    <lineage>
        <taxon>unclassified sequences</taxon>
        <taxon>environmental samples</taxon>
    </lineage>
</organism>
<feature type="region of interest" description="Disordered" evidence="7">
    <location>
        <begin position="261"/>
        <end position="289"/>
    </location>
</feature>
<dbReference type="PRINTS" id="PR00811">
    <property type="entry name" value="BCTERIALGSPD"/>
</dbReference>
<evidence type="ECO:0000256" key="7">
    <source>
        <dbReference type="SAM" id="MobiDB-lite"/>
    </source>
</evidence>
<dbReference type="GO" id="GO:0019867">
    <property type="term" value="C:outer membrane"/>
    <property type="evidence" value="ECO:0007669"/>
    <property type="project" value="InterPro"/>
</dbReference>
<dbReference type="InterPro" id="IPR005644">
    <property type="entry name" value="NolW-like"/>
</dbReference>
<dbReference type="InterPro" id="IPR021731">
    <property type="entry name" value="AMIN_dom"/>
</dbReference>
<reference evidence="9" key="2">
    <citation type="journal article" date="2012" name="PLoS ONE">
        <title>A Deeply Branching Thermophilic Bacterium with an Ancient Acetyl-CoA Pathway Dominates a Subsurface Ecosystem.</title>
        <authorList>
            <person name="Takami H."/>
            <person name="Noguchi H."/>
            <person name="Takaki Y."/>
            <person name="Uchiyama I."/>
            <person name="Toyoda A."/>
            <person name="Nishi S."/>
            <person name="Chee G.-J."/>
            <person name="Arai W."/>
            <person name="Nunoura T."/>
            <person name="Itoh T."/>
            <person name="Hattori M."/>
            <person name="Takai K."/>
        </authorList>
    </citation>
    <scope>NUCLEOTIDE SEQUENCE</scope>
</reference>
<evidence type="ECO:0000256" key="1">
    <source>
        <dbReference type="ARBA" id="ARBA00004370"/>
    </source>
</evidence>
<evidence type="ECO:0000256" key="6">
    <source>
        <dbReference type="ARBA" id="ARBA00023237"/>
    </source>
</evidence>
<keyword evidence="4" id="KW-0653">Protein transport</keyword>
<evidence type="ECO:0000256" key="3">
    <source>
        <dbReference type="ARBA" id="ARBA00022729"/>
    </source>
</evidence>
<keyword evidence="6" id="KW-0998">Cell outer membrane</keyword>
<dbReference type="PANTHER" id="PTHR30604:SF1">
    <property type="entry name" value="DNA UTILIZATION PROTEIN HOFQ"/>
    <property type="match status" value="1"/>
</dbReference>
<dbReference type="GO" id="GO:0009306">
    <property type="term" value="P:protein secretion"/>
    <property type="evidence" value="ECO:0007669"/>
    <property type="project" value="InterPro"/>
</dbReference>
<dbReference type="AlphaFoldDB" id="H5SKW3"/>